<organism evidence="1">
    <name type="scientific">Ananas comosus var. bracteatus</name>
    <name type="common">red pineapple</name>
    <dbReference type="NCBI Taxonomy" id="296719"/>
    <lineage>
        <taxon>Eukaryota</taxon>
        <taxon>Viridiplantae</taxon>
        <taxon>Streptophyta</taxon>
        <taxon>Embryophyta</taxon>
        <taxon>Tracheophyta</taxon>
        <taxon>Spermatophyta</taxon>
        <taxon>Magnoliopsida</taxon>
        <taxon>Liliopsida</taxon>
        <taxon>Poales</taxon>
        <taxon>Bromeliaceae</taxon>
        <taxon>Bromelioideae</taxon>
        <taxon>Ananas</taxon>
    </lineage>
</organism>
<sequence>MLLARESITLESYESRLLDELPSDEKGKNRKKHDMLASDAFREALSMYESLGELRKQEAAFAHFQLACYHRDVCLKFLDLDNKEMKHSKPENNYRQKAKCPFFKPFEIISLEHNARSCTCPLLEARHVVEAAEDNSFDKELEIKAKFWNQLQSLLKAMVATVHSGIQTSPVLLAQQLHAVEVEMREAAGDVPHIIEIE</sequence>
<evidence type="ECO:0000313" key="1">
    <source>
        <dbReference type="EMBL" id="CAD1818121.1"/>
    </source>
</evidence>
<reference evidence="1" key="1">
    <citation type="submission" date="2020-07" db="EMBL/GenBank/DDBJ databases">
        <authorList>
            <person name="Lin J."/>
        </authorList>
    </citation>
    <scope>NUCLEOTIDE SEQUENCE</scope>
</reference>
<dbReference type="PANTHER" id="PTHR15000:SF1">
    <property type="entry name" value="ERYTHROID DIFFERENTIATION-RELATED FACTOR 1"/>
    <property type="match status" value="1"/>
</dbReference>
<name>A0A6V7NHR1_ANACO</name>
<dbReference type="AlphaFoldDB" id="A0A6V7NHR1"/>
<dbReference type="PANTHER" id="PTHR15000">
    <property type="entry name" value="ERYTHROID DIFFERENTIATION-RELATED FACTOR 1"/>
    <property type="match status" value="1"/>
</dbReference>
<dbReference type="GO" id="GO:0045893">
    <property type="term" value="P:positive regulation of DNA-templated transcription"/>
    <property type="evidence" value="ECO:0007669"/>
    <property type="project" value="TreeGrafter"/>
</dbReference>
<gene>
    <name evidence="1" type="ORF">CB5_LOCUS1332</name>
</gene>
<proteinExistence type="predicted"/>
<accession>A0A6V7NHR1</accession>
<dbReference type="EMBL" id="LR862138">
    <property type="protein sequence ID" value="CAD1818121.1"/>
    <property type="molecule type" value="Genomic_DNA"/>
</dbReference>
<protein>
    <submittedName>
        <fullName evidence="1">Uncharacterized protein</fullName>
    </submittedName>
</protein>